<dbReference type="SMART" id="SM00184">
    <property type="entry name" value="RING"/>
    <property type="match status" value="1"/>
</dbReference>
<keyword evidence="4" id="KW-0862">Zinc</keyword>
<evidence type="ECO:0000313" key="10">
    <source>
        <dbReference type="EMBL" id="RWS16095.1"/>
    </source>
</evidence>
<dbReference type="CDD" id="cd16500">
    <property type="entry name" value="RING-HC_CARP"/>
    <property type="match status" value="1"/>
</dbReference>
<dbReference type="GO" id="GO:0005737">
    <property type="term" value="C:cytoplasm"/>
    <property type="evidence" value="ECO:0007669"/>
    <property type="project" value="TreeGrafter"/>
</dbReference>
<dbReference type="EMBL" id="NCKU01000305">
    <property type="protein sequence ID" value="RWS16072.1"/>
    <property type="molecule type" value="Genomic_DNA"/>
</dbReference>
<proteinExistence type="predicted"/>
<evidence type="ECO:0000313" key="11">
    <source>
        <dbReference type="Proteomes" id="UP000285301"/>
    </source>
</evidence>
<keyword evidence="2" id="KW-0479">Metal-binding</keyword>
<protein>
    <submittedName>
        <fullName evidence="10">E3 ubiquitin-protein ligase RNF34-like protein</fullName>
    </submittedName>
</protein>
<dbReference type="Pfam" id="PF13920">
    <property type="entry name" value="zf-C3HC4_3"/>
    <property type="match status" value="1"/>
</dbReference>
<reference evidence="10 11" key="1">
    <citation type="journal article" date="2018" name="Gigascience">
        <title>Genomes of trombidid mites reveal novel predicted allergens and laterally-transferred genes associated with secondary metabolism.</title>
        <authorList>
            <person name="Dong X."/>
            <person name="Chaisiri K."/>
            <person name="Xia D."/>
            <person name="Armstrong S.D."/>
            <person name="Fang Y."/>
            <person name="Donnelly M.J."/>
            <person name="Kadowaki T."/>
            <person name="McGarry J.W."/>
            <person name="Darby A.C."/>
            <person name="Makepeace B.L."/>
        </authorList>
    </citation>
    <scope>NUCLEOTIDE SEQUENCE [LARGE SCALE GENOMIC DNA]</scope>
    <source>
        <strain evidence="10">UoL-WK</strain>
    </source>
</reference>
<dbReference type="InterPro" id="IPR036361">
    <property type="entry name" value="SAP_dom_sf"/>
</dbReference>
<dbReference type="InterPro" id="IPR001841">
    <property type="entry name" value="Znf_RING"/>
</dbReference>
<dbReference type="SUPFAM" id="SSF68906">
    <property type="entry name" value="SAP domain"/>
    <property type="match status" value="2"/>
</dbReference>
<evidence type="ECO:0000256" key="4">
    <source>
        <dbReference type="ARBA" id="ARBA00022833"/>
    </source>
</evidence>
<dbReference type="PANTHER" id="PTHR14879:SF15">
    <property type="entry name" value="E3 UBIQUITIN-PROTEIN LIGASE RIFIFYLIN-LIKE PROTEIN"/>
    <property type="match status" value="1"/>
</dbReference>
<name>A0A3S4RH39_9ACAR</name>
<comment type="subcellular location">
    <subcellularLocation>
        <location evidence="1">Cell membrane</location>
        <topology evidence="1">Peripheral membrane protein</topology>
    </subcellularLocation>
</comment>
<evidence type="ECO:0000259" key="6">
    <source>
        <dbReference type="PROSITE" id="PS50089"/>
    </source>
</evidence>
<dbReference type="EMBL" id="NCKU01000598">
    <property type="protein sequence ID" value="RWS14886.1"/>
    <property type="molecule type" value="Genomic_DNA"/>
</dbReference>
<evidence type="ECO:0000313" key="9">
    <source>
        <dbReference type="EMBL" id="RWS16072.1"/>
    </source>
</evidence>
<dbReference type="InterPro" id="IPR011011">
    <property type="entry name" value="Znf_FYVE_PHD"/>
</dbReference>
<dbReference type="InterPro" id="IPR017455">
    <property type="entry name" value="Znf_FYVE-rel"/>
</dbReference>
<feature type="domain" description="RING-type" evidence="6">
    <location>
        <begin position="299"/>
        <end position="334"/>
    </location>
</feature>
<dbReference type="GO" id="GO:0008270">
    <property type="term" value="F:zinc ion binding"/>
    <property type="evidence" value="ECO:0007669"/>
    <property type="project" value="UniProtKB-KW"/>
</dbReference>
<dbReference type="InterPro" id="IPR051728">
    <property type="entry name" value="RING-FYVE_E3_ubiquitin-ligase"/>
</dbReference>
<dbReference type="EMBL" id="NCKU01000300">
    <property type="protein sequence ID" value="RWS16095.1"/>
    <property type="molecule type" value="Genomic_DNA"/>
</dbReference>
<dbReference type="InterPro" id="IPR013083">
    <property type="entry name" value="Znf_RING/FYVE/PHD"/>
</dbReference>
<sequence>MRNGPHVKAGAQNSRFPQFALNFDFPQFNIPNLNVPNLSETLVSAPQNIARFMSFNSNRNSSNCENCGERFNILVRRKKTCADCRMDFCCDCIARDVRRGEAPRNRCRRCRIFSMRPLDRNALMSLRVRDLKWFLDSRGVSSQFCNEKSELVDLILQQSNDGFHQRTFLNPSSSQSNDDCDNDSNWVFVNRDDIGETSSDVLCSSRRATQRVEEVIEPPNSDIDVNEETKLFNINDLKSEEEIYNLSVRQLKLLLTRNFVDYKGCCEKEELAKKVVRLWRDTQKSEVKDPDTIDDINLCKICMEREINCVLLECGHMVACSDCGKRLSECPICRQYVVRIIRTFKS</sequence>
<dbReference type="InterPro" id="IPR057299">
    <property type="entry name" value="RNF34_RFFL_SAP"/>
</dbReference>
<dbReference type="SUPFAM" id="SSF57903">
    <property type="entry name" value="FYVE/PHD zinc finger"/>
    <property type="match status" value="1"/>
</dbReference>
<comment type="caution">
    <text evidence="10">The sequence shown here is derived from an EMBL/GenBank/DDBJ whole genome shotgun (WGS) entry which is preliminary data.</text>
</comment>
<evidence type="ECO:0000256" key="3">
    <source>
        <dbReference type="ARBA" id="ARBA00022771"/>
    </source>
</evidence>
<evidence type="ECO:0000256" key="2">
    <source>
        <dbReference type="ARBA" id="ARBA00022723"/>
    </source>
</evidence>
<dbReference type="SUPFAM" id="SSF57850">
    <property type="entry name" value="RING/U-box"/>
    <property type="match status" value="1"/>
</dbReference>
<dbReference type="PROSITE" id="PS50089">
    <property type="entry name" value="ZF_RING_2"/>
    <property type="match status" value="1"/>
</dbReference>
<accession>A0A3S4RH39</accession>
<dbReference type="FunFam" id="3.30.40.10:FF:000110">
    <property type="entry name" value="E3 ubiquitin-protein ligase RNF34 isoform X1"/>
    <property type="match status" value="1"/>
</dbReference>
<reference evidence="10" key="2">
    <citation type="submission" date="2018-11" db="EMBL/GenBank/DDBJ databases">
        <title>Trombidioid mite genomics.</title>
        <authorList>
            <person name="Dong X."/>
        </authorList>
    </citation>
    <scope>NUCLEOTIDE SEQUENCE</scope>
    <source>
        <strain evidence="10">UoL-WK</strain>
    </source>
</reference>
<evidence type="ECO:0000256" key="1">
    <source>
        <dbReference type="ARBA" id="ARBA00004202"/>
    </source>
</evidence>
<dbReference type="InterPro" id="IPR055111">
    <property type="entry name" value="RNF34_RFFL_HeH"/>
</dbReference>
<keyword evidence="11" id="KW-1185">Reference proteome</keyword>
<gene>
    <name evidence="9" type="ORF">B4U79_01484</name>
    <name evidence="10" type="ORF">B4U79_03464</name>
    <name evidence="8" type="ORF">B4U79_09263</name>
</gene>
<feature type="domain" description="FYVE-type" evidence="7">
    <location>
        <begin position="58"/>
        <end position="110"/>
    </location>
</feature>
<evidence type="ECO:0000313" key="8">
    <source>
        <dbReference type="EMBL" id="RWS14886.1"/>
    </source>
</evidence>
<evidence type="ECO:0000256" key="5">
    <source>
        <dbReference type="PROSITE-ProRule" id="PRU00175"/>
    </source>
</evidence>
<dbReference type="Gene3D" id="1.10.720.140">
    <property type="match status" value="1"/>
</dbReference>
<dbReference type="GO" id="GO:0061630">
    <property type="term" value="F:ubiquitin protein ligase activity"/>
    <property type="evidence" value="ECO:0007669"/>
    <property type="project" value="TreeGrafter"/>
</dbReference>
<dbReference type="Proteomes" id="UP000285301">
    <property type="component" value="Unassembled WGS sequence"/>
</dbReference>
<dbReference type="GO" id="GO:0043161">
    <property type="term" value="P:proteasome-mediated ubiquitin-dependent protein catabolic process"/>
    <property type="evidence" value="ECO:0007669"/>
    <property type="project" value="TreeGrafter"/>
</dbReference>
<keyword evidence="3 5" id="KW-0863">Zinc-finger</keyword>
<dbReference type="Pfam" id="PF23632">
    <property type="entry name" value="SAP_RNF34_RFFL"/>
    <property type="match status" value="1"/>
</dbReference>
<organism evidence="10 11">
    <name type="scientific">Dinothrombium tinctorium</name>
    <dbReference type="NCBI Taxonomy" id="1965070"/>
    <lineage>
        <taxon>Eukaryota</taxon>
        <taxon>Metazoa</taxon>
        <taxon>Ecdysozoa</taxon>
        <taxon>Arthropoda</taxon>
        <taxon>Chelicerata</taxon>
        <taxon>Arachnida</taxon>
        <taxon>Acari</taxon>
        <taxon>Acariformes</taxon>
        <taxon>Trombidiformes</taxon>
        <taxon>Prostigmata</taxon>
        <taxon>Anystina</taxon>
        <taxon>Parasitengona</taxon>
        <taxon>Trombidioidea</taxon>
        <taxon>Trombidiidae</taxon>
        <taxon>Dinothrombium</taxon>
    </lineage>
</organism>
<dbReference type="GO" id="GO:1902042">
    <property type="term" value="P:negative regulation of extrinsic apoptotic signaling pathway via death domain receptors"/>
    <property type="evidence" value="ECO:0007669"/>
    <property type="project" value="TreeGrafter"/>
</dbReference>
<dbReference type="Gene3D" id="3.30.40.10">
    <property type="entry name" value="Zinc/RING finger domain, C3HC4 (zinc finger)"/>
    <property type="match status" value="1"/>
</dbReference>
<dbReference type="AlphaFoldDB" id="A0A3S4RH39"/>
<dbReference type="Pfam" id="PF22968">
    <property type="entry name" value="RNF34L-like_3rd"/>
    <property type="match status" value="1"/>
</dbReference>
<dbReference type="GO" id="GO:0005886">
    <property type="term" value="C:plasma membrane"/>
    <property type="evidence" value="ECO:0007669"/>
    <property type="project" value="UniProtKB-SubCell"/>
</dbReference>
<dbReference type="GO" id="GO:0070936">
    <property type="term" value="P:protein K48-linked ubiquitination"/>
    <property type="evidence" value="ECO:0007669"/>
    <property type="project" value="TreeGrafter"/>
</dbReference>
<evidence type="ECO:0000259" key="7">
    <source>
        <dbReference type="PROSITE" id="PS50178"/>
    </source>
</evidence>
<dbReference type="OrthoDB" id="3045089at2759"/>
<dbReference type="PROSITE" id="PS50178">
    <property type="entry name" value="ZF_FYVE"/>
    <property type="match status" value="1"/>
</dbReference>
<dbReference type="PANTHER" id="PTHR14879">
    <property type="entry name" value="CASPASE REGULATOR, RING FINGER DOMAIN-CONTAINING"/>
    <property type="match status" value="1"/>
</dbReference>